<dbReference type="EMBL" id="AAMO01000001">
    <property type="protein sequence ID" value="EAQ05025.1"/>
    <property type="molecule type" value="Genomic_DNA"/>
</dbReference>
<protein>
    <submittedName>
        <fullName evidence="1">Uncharacterized protein</fullName>
    </submittedName>
</protein>
<dbReference type="HOGENOM" id="CLU_3346636_0_0_5"/>
<evidence type="ECO:0000313" key="2">
    <source>
        <dbReference type="Proteomes" id="UP000004318"/>
    </source>
</evidence>
<dbReference type="AlphaFoldDB" id="A3TTP8"/>
<keyword evidence="2" id="KW-1185">Reference proteome</keyword>
<sequence length="37" mass="3904">MQQLIEKIAQALGLVPPPRPVPVRAAAGRDGRGGRRA</sequence>
<reference evidence="1 2" key="1">
    <citation type="journal article" date="2010" name="J. Bacteriol.">
        <title>Genome sequences of Oceanicola granulosus HTCC2516(T) and Oceanicola batsensis HTCC2597(TDelta).</title>
        <authorList>
            <person name="Thrash J.C."/>
            <person name="Cho J.C."/>
            <person name="Vergin K.L."/>
            <person name="Giovannoni S.J."/>
        </authorList>
    </citation>
    <scope>NUCLEOTIDE SEQUENCE [LARGE SCALE GENOMIC DNA]</scope>
    <source>
        <strain evidence="2">ATCC BAA-863 / DSM 15984 / KCTC 12145 / HTCC2597</strain>
    </source>
</reference>
<name>A3TTP8_PSEBH</name>
<evidence type="ECO:0000313" key="1">
    <source>
        <dbReference type="EMBL" id="EAQ05025.1"/>
    </source>
</evidence>
<organism evidence="1 2">
    <name type="scientific">Pseudooceanicola batsensis (strain ATCC BAA-863 / DSM 15984 / KCTC 12145 / HTCC2597)</name>
    <name type="common">Oceanicola batsensis</name>
    <dbReference type="NCBI Taxonomy" id="252305"/>
    <lineage>
        <taxon>Bacteria</taxon>
        <taxon>Pseudomonadati</taxon>
        <taxon>Pseudomonadota</taxon>
        <taxon>Alphaproteobacteria</taxon>
        <taxon>Rhodobacterales</taxon>
        <taxon>Paracoccaceae</taxon>
        <taxon>Pseudooceanicola</taxon>
    </lineage>
</organism>
<accession>A3TTP8</accession>
<proteinExistence type="predicted"/>
<comment type="caution">
    <text evidence="1">The sequence shown here is derived from an EMBL/GenBank/DDBJ whole genome shotgun (WGS) entry which is preliminary data.</text>
</comment>
<dbReference type="Proteomes" id="UP000004318">
    <property type="component" value="Unassembled WGS sequence"/>
</dbReference>
<gene>
    <name evidence="1" type="ORF">OB2597_07065</name>
</gene>